<evidence type="ECO:0000313" key="2">
    <source>
        <dbReference type="EMBL" id="MCX4232181.1"/>
    </source>
</evidence>
<protein>
    <submittedName>
        <fullName evidence="2">Uncharacterized protein</fullName>
    </submittedName>
</protein>
<proteinExistence type="predicted"/>
<dbReference type="EMBL" id="JAIFZO010000002">
    <property type="protein sequence ID" value="MCX4232181.1"/>
    <property type="molecule type" value="Genomic_DNA"/>
</dbReference>
<evidence type="ECO:0000313" key="3">
    <source>
        <dbReference type="Proteomes" id="UP001165590"/>
    </source>
</evidence>
<dbReference type="Proteomes" id="UP001165590">
    <property type="component" value="Unassembled WGS sequence"/>
</dbReference>
<organism evidence="2 3">
    <name type="scientific">Streptomyces ortus</name>
    <dbReference type="NCBI Taxonomy" id="2867268"/>
    <lineage>
        <taxon>Bacteria</taxon>
        <taxon>Bacillati</taxon>
        <taxon>Actinomycetota</taxon>
        <taxon>Actinomycetes</taxon>
        <taxon>Kitasatosporales</taxon>
        <taxon>Streptomycetaceae</taxon>
        <taxon>Streptomyces</taxon>
    </lineage>
</organism>
<name>A0ABT3UX95_9ACTN</name>
<gene>
    <name evidence="2" type="ORF">K3769_05170</name>
</gene>
<sequence>MTIPHARGATAGPQGPHLFTGPGRRAAEPGAAFAGHAAKTPGRTVPVHANARSAHAVRKEPSG</sequence>
<feature type="region of interest" description="Disordered" evidence="1">
    <location>
        <begin position="1"/>
        <end position="63"/>
    </location>
</feature>
<dbReference type="RefSeq" id="WP_267025274.1">
    <property type="nucleotide sequence ID" value="NZ_JAIFZO010000002.1"/>
</dbReference>
<accession>A0ABT3UX95</accession>
<feature type="compositionally biased region" description="Low complexity" evidence="1">
    <location>
        <begin position="21"/>
        <end position="38"/>
    </location>
</feature>
<reference evidence="2" key="1">
    <citation type="journal article" date="2022" name="bioRxiv">
        <title>Discovery and biosynthetic assessment of Streptomyces ortus sp nov. isolated from a deep-sea sponge.</title>
        <authorList>
            <person name="Williams S.E."/>
        </authorList>
    </citation>
    <scope>NUCLEOTIDE SEQUENCE</scope>
    <source>
        <strain evidence="2">A15ISP2-DRY2</strain>
    </source>
</reference>
<keyword evidence="3" id="KW-1185">Reference proteome</keyword>
<comment type="caution">
    <text evidence="2">The sequence shown here is derived from an EMBL/GenBank/DDBJ whole genome shotgun (WGS) entry which is preliminary data.</text>
</comment>
<evidence type="ECO:0000256" key="1">
    <source>
        <dbReference type="SAM" id="MobiDB-lite"/>
    </source>
</evidence>